<keyword evidence="11" id="KW-1185">Reference proteome</keyword>
<dbReference type="InterPro" id="IPR023828">
    <property type="entry name" value="Peptidase_S8_Ser-AS"/>
</dbReference>
<dbReference type="PROSITE" id="PS51892">
    <property type="entry name" value="SUBTILASE"/>
    <property type="match status" value="1"/>
</dbReference>
<dbReference type="SUPFAM" id="SSF54897">
    <property type="entry name" value="Protease propeptides/inhibitors"/>
    <property type="match status" value="1"/>
</dbReference>
<evidence type="ECO:0000256" key="3">
    <source>
        <dbReference type="ARBA" id="ARBA00022801"/>
    </source>
</evidence>
<dbReference type="PANTHER" id="PTHR43806">
    <property type="entry name" value="PEPTIDASE S8"/>
    <property type="match status" value="1"/>
</dbReference>
<dbReference type="Proteomes" id="UP000537130">
    <property type="component" value="Unassembled WGS sequence"/>
</dbReference>
<dbReference type="InterPro" id="IPR015500">
    <property type="entry name" value="Peptidase_S8_subtilisin-rel"/>
</dbReference>
<evidence type="ECO:0000256" key="7">
    <source>
        <dbReference type="SAM" id="SignalP"/>
    </source>
</evidence>
<reference evidence="10 11" key="1">
    <citation type="submission" date="2020-08" db="EMBL/GenBank/DDBJ databases">
        <title>Genomic Encyclopedia of Type Strains, Phase III (KMG-III): the genomes of soil and plant-associated and newly described type strains.</title>
        <authorList>
            <person name="Whitman W."/>
        </authorList>
    </citation>
    <scope>NUCLEOTIDE SEQUENCE [LARGE SCALE GENOMIC DNA]</scope>
    <source>
        <strain evidence="10 11">CECT 8654</strain>
    </source>
</reference>
<keyword evidence="2 5" id="KW-0645">Protease</keyword>
<feature type="domain" description="Peptidase S8/S53" evidence="8">
    <location>
        <begin position="170"/>
        <end position="413"/>
    </location>
</feature>
<dbReference type="RefSeq" id="WP_183409020.1">
    <property type="nucleotide sequence ID" value="NZ_JACHWY010000001.1"/>
</dbReference>
<dbReference type="GO" id="GO:0006508">
    <property type="term" value="P:proteolysis"/>
    <property type="evidence" value="ECO:0007669"/>
    <property type="project" value="UniProtKB-KW"/>
</dbReference>
<keyword evidence="3 5" id="KW-0378">Hydrolase</keyword>
<dbReference type="PROSITE" id="PS00136">
    <property type="entry name" value="SUBTILASE_ASP"/>
    <property type="match status" value="1"/>
</dbReference>
<dbReference type="Pfam" id="PF05922">
    <property type="entry name" value="Inhibitor_I9"/>
    <property type="match status" value="1"/>
</dbReference>
<dbReference type="InterPro" id="IPR010259">
    <property type="entry name" value="S8pro/Inhibitor_I9"/>
</dbReference>
<evidence type="ECO:0000259" key="9">
    <source>
        <dbReference type="Pfam" id="PF05922"/>
    </source>
</evidence>
<dbReference type="AlphaFoldDB" id="A0A7W4W2M4"/>
<dbReference type="InterPro" id="IPR023827">
    <property type="entry name" value="Peptidase_S8_Asp-AS"/>
</dbReference>
<dbReference type="PROSITE" id="PS00137">
    <property type="entry name" value="SUBTILASE_HIS"/>
    <property type="match status" value="1"/>
</dbReference>
<feature type="active site" description="Charge relay system" evidence="5">
    <location>
        <position position="380"/>
    </location>
</feature>
<dbReference type="Gene3D" id="3.30.70.80">
    <property type="entry name" value="Peptidase S8 propeptide/proteinase inhibitor I9"/>
    <property type="match status" value="1"/>
</dbReference>
<evidence type="ECO:0000259" key="8">
    <source>
        <dbReference type="Pfam" id="PF00082"/>
    </source>
</evidence>
<feature type="signal peptide" evidence="7">
    <location>
        <begin position="1"/>
        <end position="27"/>
    </location>
</feature>
<evidence type="ECO:0000256" key="2">
    <source>
        <dbReference type="ARBA" id="ARBA00022670"/>
    </source>
</evidence>
<dbReference type="EMBL" id="JACHWY010000001">
    <property type="protein sequence ID" value="MBB3046316.1"/>
    <property type="molecule type" value="Genomic_DNA"/>
</dbReference>
<feature type="active site" description="Charge relay system" evidence="5">
    <location>
        <position position="228"/>
    </location>
</feature>
<keyword evidence="4 5" id="KW-0720">Serine protease</keyword>
<gene>
    <name evidence="10" type="ORF">FHR99_000552</name>
</gene>
<proteinExistence type="inferred from homology"/>
<comment type="caution">
    <text evidence="10">The sequence shown here is derived from an EMBL/GenBank/DDBJ whole genome shotgun (WGS) entry which is preliminary data.</text>
</comment>
<dbReference type="SUPFAM" id="SSF52743">
    <property type="entry name" value="Subtilisin-like"/>
    <property type="match status" value="1"/>
</dbReference>
<evidence type="ECO:0000256" key="6">
    <source>
        <dbReference type="RuleBase" id="RU003355"/>
    </source>
</evidence>
<evidence type="ECO:0000256" key="1">
    <source>
        <dbReference type="ARBA" id="ARBA00011073"/>
    </source>
</evidence>
<dbReference type="InterPro" id="IPR037045">
    <property type="entry name" value="S8pro/Inhibitor_I9_sf"/>
</dbReference>
<organism evidence="10 11">
    <name type="scientific">Litorivivens lipolytica</name>
    <dbReference type="NCBI Taxonomy" id="1524264"/>
    <lineage>
        <taxon>Bacteria</taxon>
        <taxon>Pseudomonadati</taxon>
        <taxon>Pseudomonadota</taxon>
        <taxon>Gammaproteobacteria</taxon>
        <taxon>Litorivivens</taxon>
    </lineage>
</organism>
<dbReference type="FunFam" id="3.40.50.200:FF:000016">
    <property type="entry name" value="Proprotein convertase subtilisin/kexin type 9"/>
    <property type="match status" value="1"/>
</dbReference>
<dbReference type="PANTHER" id="PTHR43806:SF11">
    <property type="entry name" value="CEREVISIN-RELATED"/>
    <property type="match status" value="1"/>
</dbReference>
<dbReference type="GO" id="GO:0005615">
    <property type="term" value="C:extracellular space"/>
    <property type="evidence" value="ECO:0007669"/>
    <property type="project" value="TreeGrafter"/>
</dbReference>
<feature type="active site" description="Charge relay system" evidence="5">
    <location>
        <position position="172"/>
    </location>
</feature>
<dbReference type="InterPro" id="IPR000209">
    <property type="entry name" value="Peptidase_S8/S53_dom"/>
</dbReference>
<evidence type="ECO:0000313" key="11">
    <source>
        <dbReference type="Proteomes" id="UP000537130"/>
    </source>
</evidence>
<evidence type="ECO:0000313" key="10">
    <source>
        <dbReference type="EMBL" id="MBB3046316.1"/>
    </source>
</evidence>
<keyword evidence="7" id="KW-0732">Signal</keyword>
<sequence>MNTIKTRKSATLGLALFCISLAGGATAGLFDTVEKAAKPATQALEKVTPSGGKILQVSDALPHRYIIVLKDGVNVEPAMKTLMSTFGGQADLSFTSVLNGFAAYLTSTQAKALSLDKTVRYVEQDAIARISKKTVQQGATWGLDRLDQRDLPLDKQFSYTLTGSNTHTYIVDTGIRSDHKDFAGRLGKGVNTSDDPKQPPAGLLDPIFAALFGEKEKPDDPTNDCNGHGTHVAGTAGGTEWGVAKNTTLYAVRVLNCEGAGSNSTVIAGLDWIAKNAKRPAVVNMSLGGGASSAMDDAVNDLVSKGITVIVAAGNDDKDACQASPARAKKAITVAASDNRDRRAGFSNHGRCADLFAPGKDITSAWIDSNRSTKTISGTSMASPHVAGVAALMLEAEPDRSPAELEKALLKASVSGKIGDRKGSPDKLLQVIHN</sequence>
<evidence type="ECO:0000256" key="5">
    <source>
        <dbReference type="PROSITE-ProRule" id="PRU01240"/>
    </source>
</evidence>
<dbReference type="CDD" id="cd04077">
    <property type="entry name" value="Peptidases_S8_PCSK9_ProteinaseK_like"/>
    <property type="match status" value="1"/>
</dbReference>
<dbReference type="GO" id="GO:0004252">
    <property type="term" value="F:serine-type endopeptidase activity"/>
    <property type="evidence" value="ECO:0007669"/>
    <property type="project" value="UniProtKB-UniRule"/>
</dbReference>
<dbReference type="InterPro" id="IPR034193">
    <property type="entry name" value="PCSK9_ProteinaseK-like"/>
</dbReference>
<dbReference type="InterPro" id="IPR050131">
    <property type="entry name" value="Peptidase_S8_subtilisin-like"/>
</dbReference>
<dbReference type="Pfam" id="PF00082">
    <property type="entry name" value="Peptidase_S8"/>
    <property type="match status" value="1"/>
</dbReference>
<dbReference type="Gene3D" id="3.40.50.200">
    <property type="entry name" value="Peptidase S8/S53 domain"/>
    <property type="match status" value="1"/>
</dbReference>
<dbReference type="InterPro" id="IPR022398">
    <property type="entry name" value="Peptidase_S8_His-AS"/>
</dbReference>
<feature type="chain" id="PRO_5030618207" evidence="7">
    <location>
        <begin position="28"/>
        <end position="434"/>
    </location>
</feature>
<evidence type="ECO:0000256" key="4">
    <source>
        <dbReference type="ARBA" id="ARBA00022825"/>
    </source>
</evidence>
<name>A0A7W4W2M4_9GAMM</name>
<dbReference type="InterPro" id="IPR036852">
    <property type="entry name" value="Peptidase_S8/S53_dom_sf"/>
</dbReference>
<comment type="similarity">
    <text evidence="1 5 6">Belongs to the peptidase S8 family.</text>
</comment>
<accession>A0A7W4W2M4</accession>
<feature type="domain" description="Inhibitor I9" evidence="9">
    <location>
        <begin position="93"/>
        <end position="129"/>
    </location>
</feature>
<protein>
    <submittedName>
        <fullName evidence="10">Subtilisin family serine protease</fullName>
    </submittedName>
</protein>
<dbReference type="PRINTS" id="PR00723">
    <property type="entry name" value="SUBTILISIN"/>
</dbReference>
<dbReference type="PROSITE" id="PS00138">
    <property type="entry name" value="SUBTILASE_SER"/>
    <property type="match status" value="1"/>
</dbReference>